<dbReference type="PROSITE" id="PS00188">
    <property type="entry name" value="BIOTIN"/>
    <property type="match status" value="1"/>
</dbReference>
<feature type="domain" description="Lipoyl-binding" evidence="19">
    <location>
        <begin position="512"/>
        <end position="588"/>
    </location>
</feature>
<dbReference type="Gene3D" id="3.30.470.20">
    <property type="entry name" value="ATP-grasp fold, B domain"/>
    <property type="match status" value="1"/>
</dbReference>
<dbReference type="PANTHER" id="PTHR18866:SF33">
    <property type="entry name" value="METHYLCROTONOYL-COA CARBOXYLASE SUBUNIT ALPHA, MITOCHONDRIAL-RELATED"/>
    <property type="match status" value="1"/>
</dbReference>
<evidence type="ECO:0000256" key="18">
    <source>
        <dbReference type="PROSITE-ProRule" id="PRU00409"/>
    </source>
</evidence>
<evidence type="ECO:0000259" key="19">
    <source>
        <dbReference type="PROSITE" id="PS50968"/>
    </source>
</evidence>
<dbReference type="FunFam" id="2.40.50.100:FF:000003">
    <property type="entry name" value="Acetyl-CoA carboxylase biotin carboxyl carrier protein"/>
    <property type="match status" value="1"/>
</dbReference>
<dbReference type="Pfam" id="PF00364">
    <property type="entry name" value="Biotin_lipoyl"/>
    <property type="match status" value="1"/>
</dbReference>
<dbReference type="EMBL" id="VOBR01000021">
    <property type="protein sequence ID" value="TWP48294.1"/>
    <property type="molecule type" value="Genomic_DNA"/>
</dbReference>
<dbReference type="SUPFAM" id="SSF52440">
    <property type="entry name" value="PreATP-grasp domain"/>
    <property type="match status" value="1"/>
</dbReference>
<dbReference type="FunFam" id="3.30.470.20:FF:000053">
    <property type="entry name" value="Acetyl-/propionyl-coenzyme A carboxylase alpha chain"/>
    <property type="match status" value="1"/>
</dbReference>
<dbReference type="InterPro" id="IPR011764">
    <property type="entry name" value="Biotin_carboxylation_dom"/>
</dbReference>
<dbReference type="PANTHER" id="PTHR18866">
    <property type="entry name" value="CARBOXYLASE:PYRUVATE/ACETYL-COA/PROPIONYL-COA CARBOXYLASE"/>
    <property type="match status" value="1"/>
</dbReference>
<feature type="domain" description="Biotin carboxylation" evidence="21">
    <location>
        <begin position="2"/>
        <end position="446"/>
    </location>
</feature>
<comment type="cofactor">
    <cofactor evidence="1">
        <name>biotin</name>
        <dbReference type="ChEBI" id="CHEBI:57586"/>
    </cofactor>
</comment>
<dbReference type="FunFam" id="3.30.1490.20:FF:000003">
    <property type="entry name" value="acetyl-CoA carboxylase isoform X1"/>
    <property type="match status" value="1"/>
</dbReference>
<dbReference type="Gene3D" id="3.40.50.20">
    <property type="match status" value="1"/>
</dbReference>
<dbReference type="InterPro" id="IPR050856">
    <property type="entry name" value="Biotin_carboxylase_complex"/>
</dbReference>
<dbReference type="GO" id="GO:0006633">
    <property type="term" value="P:fatty acid biosynthetic process"/>
    <property type="evidence" value="ECO:0007669"/>
    <property type="project" value="UniProtKB-KW"/>
</dbReference>
<keyword evidence="15" id="KW-0092">Biotin</keyword>
<dbReference type="Pfam" id="PF00289">
    <property type="entry name" value="Biotin_carb_N"/>
    <property type="match status" value="1"/>
</dbReference>
<name>A0A563EME8_9PSEU</name>
<dbReference type="GO" id="GO:0046872">
    <property type="term" value="F:metal ion binding"/>
    <property type="evidence" value="ECO:0007669"/>
    <property type="project" value="UniProtKB-KW"/>
</dbReference>
<reference evidence="22 23" key="1">
    <citation type="submission" date="2019-07" db="EMBL/GenBank/DDBJ databases">
        <title>Lentzea xizangensis sp. nov., isolated from Qinghai-Tibetan Plateau Soils.</title>
        <authorList>
            <person name="Huang J."/>
        </authorList>
    </citation>
    <scope>NUCLEOTIDE SEQUENCE [LARGE SCALE GENOMIC DNA]</scope>
    <source>
        <strain evidence="22 23">FXJ1.1311</strain>
    </source>
</reference>
<evidence type="ECO:0000259" key="21">
    <source>
        <dbReference type="PROSITE" id="PS50979"/>
    </source>
</evidence>
<protein>
    <recommendedName>
        <fullName evidence="17">Biotin-dependent acyl-coenzyme A carboxylase alpha3 subunit</fullName>
        <ecNumber evidence="4">6.3.4.14</ecNumber>
    </recommendedName>
</protein>
<evidence type="ECO:0000256" key="4">
    <source>
        <dbReference type="ARBA" id="ARBA00013263"/>
    </source>
</evidence>
<evidence type="ECO:0000256" key="8">
    <source>
        <dbReference type="ARBA" id="ARBA00022741"/>
    </source>
</evidence>
<dbReference type="PROSITE" id="PS50979">
    <property type="entry name" value="BC"/>
    <property type="match status" value="1"/>
</dbReference>
<comment type="caution">
    <text evidence="22">The sequence shown here is derived from an EMBL/GenBank/DDBJ whole genome shotgun (WGS) entry which is preliminary data.</text>
</comment>
<dbReference type="Pfam" id="PF02785">
    <property type="entry name" value="Biotin_carb_C"/>
    <property type="match status" value="1"/>
</dbReference>
<comment type="pathway">
    <text evidence="3">Lipid metabolism; fatty acid biosynthesis.</text>
</comment>
<dbReference type="SUPFAM" id="SSF51230">
    <property type="entry name" value="Single hybrid motif"/>
    <property type="match status" value="1"/>
</dbReference>
<evidence type="ECO:0000256" key="15">
    <source>
        <dbReference type="ARBA" id="ARBA00023267"/>
    </source>
</evidence>
<keyword evidence="13" id="KW-0275">Fatty acid biosynthesis</keyword>
<dbReference type="InterPro" id="IPR011054">
    <property type="entry name" value="Rudment_hybrid_motif"/>
</dbReference>
<gene>
    <name evidence="22" type="ORF">FKR81_28800</name>
</gene>
<dbReference type="Gene3D" id="3.30.1490.20">
    <property type="entry name" value="ATP-grasp fold, A domain"/>
    <property type="match status" value="1"/>
</dbReference>
<evidence type="ECO:0000256" key="2">
    <source>
        <dbReference type="ARBA" id="ARBA00004796"/>
    </source>
</evidence>
<keyword evidence="14" id="KW-0464">Manganese</keyword>
<dbReference type="CDD" id="cd06850">
    <property type="entry name" value="biotinyl_domain"/>
    <property type="match status" value="1"/>
</dbReference>
<evidence type="ECO:0000256" key="5">
    <source>
        <dbReference type="ARBA" id="ARBA00022516"/>
    </source>
</evidence>
<keyword evidence="8 18" id="KW-0547">Nucleotide-binding</keyword>
<dbReference type="Pfam" id="PF02786">
    <property type="entry name" value="CPSase_L_D2"/>
    <property type="match status" value="1"/>
</dbReference>
<evidence type="ECO:0000256" key="3">
    <source>
        <dbReference type="ARBA" id="ARBA00005194"/>
    </source>
</evidence>
<keyword evidence="7" id="KW-0479">Metal-binding</keyword>
<evidence type="ECO:0000256" key="17">
    <source>
        <dbReference type="ARBA" id="ARBA00069499"/>
    </source>
</evidence>
<comment type="pathway">
    <text evidence="2">Lipid metabolism; mycolic acid biosynthesis.</text>
</comment>
<evidence type="ECO:0000256" key="16">
    <source>
        <dbReference type="ARBA" id="ARBA00048501"/>
    </source>
</evidence>
<evidence type="ECO:0000313" key="23">
    <source>
        <dbReference type="Proteomes" id="UP000316639"/>
    </source>
</evidence>
<evidence type="ECO:0000259" key="20">
    <source>
        <dbReference type="PROSITE" id="PS50975"/>
    </source>
</evidence>
<evidence type="ECO:0000313" key="22">
    <source>
        <dbReference type="EMBL" id="TWP48294.1"/>
    </source>
</evidence>
<evidence type="ECO:0000256" key="12">
    <source>
        <dbReference type="ARBA" id="ARBA00023098"/>
    </source>
</evidence>
<dbReference type="InterPro" id="IPR016185">
    <property type="entry name" value="PreATP-grasp_dom_sf"/>
</dbReference>
<dbReference type="PROSITE" id="PS50975">
    <property type="entry name" value="ATP_GRASP"/>
    <property type="match status" value="1"/>
</dbReference>
<proteinExistence type="predicted"/>
<dbReference type="GO" id="GO:0004075">
    <property type="term" value="F:biotin carboxylase activity"/>
    <property type="evidence" value="ECO:0007669"/>
    <property type="project" value="UniProtKB-EC"/>
</dbReference>
<keyword evidence="23" id="KW-1185">Reference proteome</keyword>
<evidence type="ECO:0000256" key="11">
    <source>
        <dbReference type="ARBA" id="ARBA00022842"/>
    </source>
</evidence>
<keyword evidence="10 18" id="KW-0067">ATP-binding</keyword>
<dbReference type="InterPro" id="IPR005482">
    <property type="entry name" value="Biotin_COase_C"/>
</dbReference>
<evidence type="ECO:0000256" key="9">
    <source>
        <dbReference type="ARBA" id="ARBA00022832"/>
    </source>
</evidence>
<keyword evidence="12" id="KW-0443">Lipid metabolism</keyword>
<dbReference type="Proteomes" id="UP000316639">
    <property type="component" value="Unassembled WGS sequence"/>
</dbReference>
<dbReference type="SUPFAM" id="SSF51246">
    <property type="entry name" value="Rudiment single hybrid motif"/>
    <property type="match status" value="1"/>
</dbReference>
<dbReference type="OrthoDB" id="4435847at2"/>
<evidence type="ECO:0000256" key="1">
    <source>
        <dbReference type="ARBA" id="ARBA00001953"/>
    </source>
</evidence>
<evidence type="ECO:0000256" key="10">
    <source>
        <dbReference type="ARBA" id="ARBA00022840"/>
    </source>
</evidence>
<dbReference type="InterPro" id="IPR005481">
    <property type="entry name" value="BC-like_N"/>
</dbReference>
<dbReference type="SMART" id="SM00878">
    <property type="entry name" value="Biotin_carb_C"/>
    <property type="match status" value="1"/>
</dbReference>
<dbReference type="RefSeq" id="WP_146356470.1">
    <property type="nucleotide sequence ID" value="NZ_VOBR01000021.1"/>
</dbReference>
<dbReference type="PROSITE" id="PS00867">
    <property type="entry name" value="CPSASE_2"/>
    <property type="match status" value="1"/>
</dbReference>
<dbReference type="PROSITE" id="PS50968">
    <property type="entry name" value="BIOTINYL_LIPOYL"/>
    <property type="match status" value="1"/>
</dbReference>
<keyword evidence="5" id="KW-0444">Lipid biosynthesis</keyword>
<dbReference type="InterPro" id="IPR005479">
    <property type="entry name" value="CPAse_ATP-bd"/>
</dbReference>
<evidence type="ECO:0000256" key="6">
    <source>
        <dbReference type="ARBA" id="ARBA00022598"/>
    </source>
</evidence>
<evidence type="ECO:0000256" key="7">
    <source>
        <dbReference type="ARBA" id="ARBA00022723"/>
    </source>
</evidence>
<comment type="catalytic activity">
    <reaction evidence="16">
        <text>N(6)-biotinyl-L-lysyl-[protein] + hydrogencarbonate + ATP = N(6)-carboxybiotinyl-L-lysyl-[protein] + ADP + phosphate + H(+)</text>
        <dbReference type="Rhea" id="RHEA:13501"/>
        <dbReference type="Rhea" id="RHEA-COMP:10505"/>
        <dbReference type="Rhea" id="RHEA-COMP:10506"/>
        <dbReference type="ChEBI" id="CHEBI:15378"/>
        <dbReference type="ChEBI" id="CHEBI:17544"/>
        <dbReference type="ChEBI" id="CHEBI:30616"/>
        <dbReference type="ChEBI" id="CHEBI:43474"/>
        <dbReference type="ChEBI" id="CHEBI:83144"/>
        <dbReference type="ChEBI" id="CHEBI:83145"/>
        <dbReference type="ChEBI" id="CHEBI:456216"/>
        <dbReference type="EC" id="6.3.4.14"/>
    </reaction>
    <physiologicalReaction direction="left-to-right" evidence="16">
        <dbReference type="Rhea" id="RHEA:13502"/>
    </physiologicalReaction>
</comment>
<dbReference type="GO" id="GO:0005524">
    <property type="term" value="F:ATP binding"/>
    <property type="evidence" value="ECO:0007669"/>
    <property type="project" value="UniProtKB-UniRule"/>
</dbReference>
<dbReference type="InterPro" id="IPR013815">
    <property type="entry name" value="ATP_grasp_subdomain_1"/>
</dbReference>
<keyword evidence="9" id="KW-0276">Fatty acid metabolism</keyword>
<dbReference type="InterPro" id="IPR011053">
    <property type="entry name" value="Single_hybrid_motif"/>
</dbReference>
<accession>A0A563EME8</accession>
<dbReference type="InterPro" id="IPR000089">
    <property type="entry name" value="Biotin_lipoyl"/>
</dbReference>
<dbReference type="SUPFAM" id="SSF56059">
    <property type="entry name" value="Glutathione synthetase ATP-binding domain-like"/>
    <property type="match status" value="1"/>
</dbReference>
<dbReference type="AlphaFoldDB" id="A0A563EME8"/>
<feature type="domain" description="ATP-grasp" evidence="20">
    <location>
        <begin position="121"/>
        <end position="318"/>
    </location>
</feature>
<dbReference type="FunFam" id="3.40.50.20:FF:000010">
    <property type="entry name" value="Propionyl-CoA carboxylase subunit alpha"/>
    <property type="match status" value="1"/>
</dbReference>
<sequence>MSLRKVLVANRGEIAVRVIRACRDAGLASVAVYADPDRDAPFVRLADEAFALGGNTPGESYLSVDKLLDVAKRSGADSVHPGYGFLSENAEFAQAVMDAGLIWIGPTPQAIRDLGDKVTARHIAMRAGAPLVPGTKDPVSGPDEIIAFAQEHGLPVAIKAAFGGGGRGLKVARTLEEIPELFDSAVREAVTAFGRGECFVERYLDKPRHVEAQVLADTHGNVIVVGTRDCSLQRRHQKLVEEAPAPFLTDEQRASIHTSARAICKEAGYHGAGTVEYLVAVDGTISFLEVNTRLQVEHPVSEETTGIDLVREQFRIAAGERLRFTEDPAPRAHSIEFRINGEDAGRGFLPAPGTVTTFTAPSGPGVRVDAGVESGTVIGGQFDSLLAKLIVTGEDRDQALARARRALDEMVVDGMATVLPFHRAIVRDPAFTAEKSEGFTVHTRWIETEWDNTVEPFSGGAAESDEETPRQTVVVEVGGRRLEVSLPGDLAIGGGGGGAKSAKAKPRKRAGKATAAVSGDAVAAPMQGTIVKVAVEDGQQVEAGELIVVLEAMKMENPVTAHKAGTVTGLAAAPGDPITQGTVICEIKD</sequence>
<dbReference type="Gene3D" id="2.40.50.100">
    <property type="match status" value="1"/>
</dbReference>
<evidence type="ECO:0000256" key="13">
    <source>
        <dbReference type="ARBA" id="ARBA00023160"/>
    </source>
</evidence>
<evidence type="ECO:0000256" key="14">
    <source>
        <dbReference type="ARBA" id="ARBA00023211"/>
    </source>
</evidence>
<dbReference type="InterPro" id="IPR011761">
    <property type="entry name" value="ATP-grasp"/>
</dbReference>
<dbReference type="EC" id="6.3.4.14" evidence="4"/>
<keyword evidence="6" id="KW-0436">Ligase</keyword>
<organism evidence="22 23">
    <name type="scientific">Lentzea tibetensis</name>
    <dbReference type="NCBI Taxonomy" id="2591470"/>
    <lineage>
        <taxon>Bacteria</taxon>
        <taxon>Bacillati</taxon>
        <taxon>Actinomycetota</taxon>
        <taxon>Actinomycetes</taxon>
        <taxon>Pseudonocardiales</taxon>
        <taxon>Pseudonocardiaceae</taxon>
        <taxon>Lentzea</taxon>
    </lineage>
</organism>
<dbReference type="InterPro" id="IPR001882">
    <property type="entry name" value="Biotin_BS"/>
</dbReference>
<keyword evidence="11" id="KW-0460">Magnesium</keyword>